<dbReference type="Proteomes" id="UP000238479">
    <property type="component" value="Chromosome 5"/>
</dbReference>
<organism evidence="12 13">
    <name type="scientific">Rosa chinensis</name>
    <name type="common">China rose</name>
    <dbReference type="NCBI Taxonomy" id="74649"/>
    <lineage>
        <taxon>Eukaryota</taxon>
        <taxon>Viridiplantae</taxon>
        <taxon>Streptophyta</taxon>
        <taxon>Embryophyta</taxon>
        <taxon>Tracheophyta</taxon>
        <taxon>Spermatophyta</taxon>
        <taxon>Magnoliopsida</taxon>
        <taxon>eudicotyledons</taxon>
        <taxon>Gunneridae</taxon>
        <taxon>Pentapetalae</taxon>
        <taxon>rosids</taxon>
        <taxon>fabids</taxon>
        <taxon>Rosales</taxon>
        <taxon>Rosaceae</taxon>
        <taxon>Rosoideae</taxon>
        <taxon>Rosoideae incertae sedis</taxon>
        <taxon>Rosa</taxon>
    </lineage>
</organism>
<keyword evidence="3" id="KW-1003">Cell membrane</keyword>
<evidence type="ECO:0000256" key="2">
    <source>
        <dbReference type="ARBA" id="ARBA00009592"/>
    </source>
</evidence>
<evidence type="ECO:0000313" key="13">
    <source>
        <dbReference type="Proteomes" id="UP000238479"/>
    </source>
</evidence>
<keyword evidence="9" id="KW-0472">Membrane</keyword>
<reference evidence="12 13" key="1">
    <citation type="journal article" date="2018" name="Nat. Genet.">
        <title>The Rosa genome provides new insights in the design of modern roses.</title>
        <authorList>
            <person name="Bendahmane M."/>
        </authorList>
    </citation>
    <scope>NUCLEOTIDE SEQUENCE [LARGE SCALE GENOMIC DNA]</scope>
    <source>
        <strain evidence="13">cv. Old Blush</strain>
    </source>
</reference>
<dbReference type="InterPro" id="IPR025875">
    <property type="entry name" value="Leu-rich_rpt_4"/>
</dbReference>
<dbReference type="PANTHER" id="PTHR48052">
    <property type="entry name" value="UNNAMED PRODUCT"/>
    <property type="match status" value="1"/>
</dbReference>
<dbReference type="STRING" id="74649.A0A2P6QNF6"/>
<proteinExistence type="inferred from homology"/>
<gene>
    <name evidence="12" type="ORF">RchiOBHm_Chr5g0082681</name>
</gene>
<evidence type="ECO:0000313" key="12">
    <source>
        <dbReference type="EMBL" id="PRQ35687.1"/>
    </source>
</evidence>
<dbReference type="SUPFAM" id="SSF52058">
    <property type="entry name" value="L domain-like"/>
    <property type="match status" value="1"/>
</dbReference>
<keyword evidence="11" id="KW-0325">Glycoprotein</keyword>
<keyword evidence="10" id="KW-0675">Receptor</keyword>
<keyword evidence="4" id="KW-0433">Leucine-rich repeat</keyword>
<dbReference type="EMBL" id="PDCK01000043">
    <property type="protein sequence ID" value="PRQ35687.1"/>
    <property type="molecule type" value="Genomic_DNA"/>
</dbReference>
<evidence type="ECO:0000256" key="6">
    <source>
        <dbReference type="ARBA" id="ARBA00022729"/>
    </source>
</evidence>
<evidence type="ECO:0000256" key="9">
    <source>
        <dbReference type="ARBA" id="ARBA00023136"/>
    </source>
</evidence>
<keyword evidence="7" id="KW-0677">Repeat</keyword>
<evidence type="ECO:0000256" key="1">
    <source>
        <dbReference type="ARBA" id="ARBA00004251"/>
    </source>
</evidence>
<evidence type="ECO:0000256" key="10">
    <source>
        <dbReference type="ARBA" id="ARBA00023170"/>
    </source>
</evidence>
<accession>A0A2P6QNF6</accession>
<evidence type="ECO:0000256" key="8">
    <source>
        <dbReference type="ARBA" id="ARBA00022989"/>
    </source>
</evidence>
<keyword evidence="13" id="KW-1185">Reference proteome</keyword>
<evidence type="ECO:0000256" key="7">
    <source>
        <dbReference type="ARBA" id="ARBA00022737"/>
    </source>
</evidence>
<dbReference type="Gramene" id="PRQ35687">
    <property type="protein sequence ID" value="PRQ35687"/>
    <property type="gene ID" value="RchiOBHm_Chr5g0082681"/>
</dbReference>
<evidence type="ECO:0000256" key="11">
    <source>
        <dbReference type="ARBA" id="ARBA00023180"/>
    </source>
</evidence>
<protein>
    <submittedName>
        <fullName evidence="12">Putative leucine-rich repeat domain, L domain-containing protein</fullName>
    </submittedName>
</protein>
<evidence type="ECO:0000256" key="4">
    <source>
        <dbReference type="ARBA" id="ARBA00022614"/>
    </source>
</evidence>
<evidence type="ECO:0000256" key="5">
    <source>
        <dbReference type="ARBA" id="ARBA00022692"/>
    </source>
</evidence>
<dbReference type="GO" id="GO:0005886">
    <property type="term" value="C:plasma membrane"/>
    <property type="evidence" value="ECO:0007669"/>
    <property type="project" value="UniProtKB-SubCell"/>
</dbReference>
<keyword evidence="6" id="KW-0732">Signal</keyword>
<dbReference type="Gene3D" id="3.80.10.10">
    <property type="entry name" value="Ribonuclease Inhibitor"/>
    <property type="match status" value="1"/>
</dbReference>
<sequence length="132" mass="14510">MSFLSLGMNKRLTNVNEAMKILMGCKRLVVLSLASSFVGEELSADLGAVDFDGFQNLRVLDLSSCNLSGQIPLWLLKLKKLECLDLNQNRITGSIPSWIGTLPRLCSISMEVNLATFRRTSKGTVDTPYVGI</sequence>
<comment type="similarity">
    <text evidence="2">Belongs to the RLP family.</text>
</comment>
<name>A0A2P6QNF6_ROSCH</name>
<comment type="subcellular location">
    <subcellularLocation>
        <location evidence="1">Cell membrane</location>
        <topology evidence="1">Single-pass type I membrane protein</topology>
    </subcellularLocation>
</comment>
<dbReference type="PANTHER" id="PTHR48052:SF81">
    <property type="entry name" value="LEUCINE-RICH REPEAT-CONTAINING N-TERMINAL PLANT-TYPE DOMAIN-CONTAINING PROTEIN"/>
    <property type="match status" value="1"/>
</dbReference>
<keyword evidence="5" id="KW-0812">Transmembrane</keyword>
<dbReference type="AlphaFoldDB" id="A0A2P6QNF6"/>
<evidence type="ECO:0000256" key="3">
    <source>
        <dbReference type="ARBA" id="ARBA00022475"/>
    </source>
</evidence>
<dbReference type="Pfam" id="PF12799">
    <property type="entry name" value="LRR_4"/>
    <property type="match status" value="1"/>
</dbReference>
<dbReference type="InterPro" id="IPR032675">
    <property type="entry name" value="LRR_dom_sf"/>
</dbReference>
<comment type="caution">
    <text evidence="12">The sequence shown here is derived from an EMBL/GenBank/DDBJ whole genome shotgun (WGS) entry which is preliminary data.</text>
</comment>
<keyword evidence="8" id="KW-1133">Transmembrane helix</keyword>